<sequence length="530" mass="60766">MYEEQFHIPPGPDDPVQIFVSYAHDDNSVPPGLEPEKGFVAVLISHLEYILTRRGHPRPKIWWDQRRIDKADRFDNIIQEAIKRSSLLLVVMSTNWLSRPWCRRELELFAKRQDSTEHMVLVRANHVEPAEHPGELQNIEGYNFFSLDDWREPGNERFFVDQGEICDKLFTKHVSELGSVVWRRASNVRRKILPPQPPLAPPSGARISSLREPRTIYLAKPAPDTAVVYDRIANDLMREGYQVVPPIGENIPAESAARALQFVDSALESAEASIHLLGDKPGYKPDELDHIVPLQLARAGGRAKLRPTNPNGARFTRIVWAPKSPEDDCRFPAAALREPITVLDRFDHHCEGDQLYGDVFSAFQSYLKRELERRVPPSRTDSVEQESAGSRIYVWHRKDDREFARKVRKWLRDHDAEAILPGNDEDPDRDKLHRQNLADCSAVFLCWAQATDVWAKMSASQLRSWRDLGRKERFSVRGLVLGPPPGESKSEDDMPLPSEIDEVLDLSHDNQLMLDRLQQLLDRSRASHVR</sequence>
<dbReference type="GO" id="GO:0007165">
    <property type="term" value="P:signal transduction"/>
    <property type="evidence" value="ECO:0007669"/>
    <property type="project" value="InterPro"/>
</dbReference>
<dbReference type="PROSITE" id="PS50104">
    <property type="entry name" value="TIR"/>
    <property type="match status" value="1"/>
</dbReference>
<gene>
    <name evidence="2" type="ORF">SAMN05444164_0458</name>
</gene>
<evidence type="ECO:0000313" key="2">
    <source>
        <dbReference type="EMBL" id="SEB87881.1"/>
    </source>
</evidence>
<reference evidence="2 3" key="1">
    <citation type="submission" date="2016-10" db="EMBL/GenBank/DDBJ databases">
        <authorList>
            <person name="de Groot N.N."/>
        </authorList>
    </citation>
    <scope>NUCLEOTIDE SEQUENCE [LARGE SCALE GENOMIC DNA]</scope>
    <source>
        <strain evidence="2 3">MT12</strain>
    </source>
</reference>
<feature type="domain" description="TIR" evidence="1">
    <location>
        <begin position="14"/>
        <end position="178"/>
    </location>
</feature>
<accession>A0A1H4MXT3</accession>
<name>A0A1H4MXT3_9BRAD</name>
<dbReference type="OrthoDB" id="104289at2"/>
<evidence type="ECO:0000259" key="1">
    <source>
        <dbReference type="PROSITE" id="PS50104"/>
    </source>
</evidence>
<protein>
    <submittedName>
        <fullName evidence="2">TIR domain-containing protein</fullName>
    </submittedName>
</protein>
<dbReference type="InterPro" id="IPR000157">
    <property type="entry name" value="TIR_dom"/>
</dbReference>
<dbReference type="InterPro" id="IPR035897">
    <property type="entry name" value="Toll_tir_struct_dom_sf"/>
</dbReference>
<proteinExistence type="predicted"/>
<dbReference type="Gene3D" id="3.40.50.10140">
    <property type="entry name" value="Toll/interleukin-1 receptor homology (TIR) domain"/>
    <property type="match status" value="1"/>
</dbReference>
<dbReference type="SUPFAM" id="SSF52200">
    <property type="entry name" value="Toll/Interleukin receptor TIR domain"/>
    <property type="match status" value="1"/>
</dbReference>
<dbReference type="AlphaFoldDB" id="A0A1H4MXT3"/>
<organism evidence="2 3">
    <name type="scientific">Bradyrhizobium erythrophlei</name>
    <dbReference type="NCBI Taxonomy" id="1437360"/>
    <lineage>
        <taxon>Bacteria</taxon>
        <taxon>Pseudomonadati</taxon>
        <taxon>Pseudomonadota</taxon>
        <taxon>Alphaproteobacteria</taxon>
        <taxon>Hyphomicrobiales</taxon>
        <taxon>Nitrobacteraceae</taxon>
        <taxon>Bradyrhizobium</taxon>
    </lineage>
</organism>
<dbReference type="Proteomes" id="UP000198992">
    <property type="component" value="Unassembled WGS sequence"/>
</dbReference>
<evidence type="ECO:0000313" key="3">
    <source>
        <dbReference type="Proteomes" id="UP000198992"/>
    </source>
</evidence>
<dbReference type="RefSeq" id="WP_092113847.1">
    <property type="nucleotide sequence ID" value="NZ_FNTH01000001.1"/>
</dbReference>
<dbReference type="Pfam" id="PF13676">
    <property type="entry name" value="TIR_2"/>
    <property type="match status" value="1"/>
</dbReference>
<dbReference type="EMBL" id="FNTH01000001">
    <property type="protein sequence ID" value="SEB87881.1"/>
    <property type="molecule type" value="Genomic_DNA"/>
</dbReference>